<dbReference type="InterPro" id="IPR033479">
    <property type="entry name" value="dCache_1"/>
</dbReference>
<dbReference type="Gene3D" id="6.10.340.10">
    <property type="match status" value="1"/>
</dbReference>
<name>A0ABQ1RIS4_9ALTE</name>
<evidence type="ECO:0000256" key="1">
    <source>
        <dbReference type="ARBA" id="ARBA00004651"/>
    </source>
</evidence>
<dbReference type="InterPro" id="IPR029787">
    <property type="entry name" value="Nucleotide_cyclase"/>
</dbReference>
<proteinExistence type="predicted"/>
<sequence length="597" mass="65970">MPLRLVIIIPFTLLFTLATAIISGILLYNNHAASREAAQQSMVQYTDSMADYVSGLVAPLHQIVRVNRDALSNGSLDIHRPASLAAPLLRQMRLYKHLTFISVASTDGRYIASARDPDSQQPPHLAVNFISSNAELGAHRPTEQDLIGQRITQLPPYDPRQRPFYISAIHAHPDISWGNISRYIGFPVFGLGVSATITNEEGEILGVSATGMALTQISDFLASLVAEDRGYAFIAESDGTLVATSAPDMPLTSAEDDTHRLKLSAHPSPLLQTIGKLTQQQQISESIDISGELYLLNLQKLELGFGNSWWLGVVIPEQTFTSAVIQSTYRAVTLIVLMLVLITLVGFYLAHSIASPISKIASLAQSGSLSGLQSLPQKNTLIREVTYLSDTVRSLASELQKAITELESRVKKRTAALRKANLKLKKQSRQDGLTGIANRRTFDETIDQEWKRAVRHRHPLSMIIADIDYFKSFNDHYGHQKGDDALKAVAKALDQQPQRPGETVCRYGGEEFAVILPQTDEQGATEMAEKMRQAIIDLNLERDDIDEHDRVTLSLGIATIIPDNNDKVSTLFKQADRRLYQAKEAGRNRTKTGKKDS</sequence>
<keyword evidence="11" id="KW-1185">Reference proteome</keyword>
<accession>A0ABQ1RIS4</accession>
<dbReference type="PANTHER" id="PTHR45138:SF9">
    <property type="entry name" value="DIGUANYLATE CYCLASE DGCM-RELATED"/>
    <property type="match status" value="1"/>
</dbReference>
<keyword evidence="6 8" id="KW-0472">Membrane</keyword>
<dbReference type="SUPFAM" id="SSF55073">
    <property type="entry name" value="Nucleotide cyclase"/>
    <property type="match status" value="1"/>
</dbReference>
<dbReference type="InterPro" id="IPR050469">
    <property type="entry name" value="Diguanylate_Cyclase"/>
</dbReference>
<dbReference type="EC" id="2.7.7.65" evidence="2"/>
<dbReference type="SMART" id="SM00267">
    <property type="entry name" value="GGDEF"/>
    <property type="match status" value="1"/>
</dbReference>
<dbReference type="PROSITE" id="PS50887">
    <property type="entry name" value="GGDEF"/>
    <property type="match status" value="1"/>
</dbReference>
<dbReference type="InterPro" id="IPR000160">
    <property type="entry name" value="GGDEF_dom"/>
</dbReference>
<dbReference type="NCBIfam" id="TIGR00254">
    <property type="entry name" value="GGDEF"/>
    <property type="match status" value="1"/>
</dbReference>
<feature type="transmembrane region" description="Helical" evidence="8">
    <location>
        <begin position="329"/>
        <end position="350"/>
    </location>
</feature>
<evidence type="ECO:0000256" key="7">
    <source>
        <dbReference type="ARBA" id="ARBA00034247"/>
    </source>
</evidence>
<comment type="catalytic activity">
    <reaction evidence="7">
        <text>2 GTP = 3',3'-c-di-GMP + 2 diphosphate</text>
        <dbReference type="Rhea" id="RHEA:24898"/>
        <dbReference type="ChEBI" id="CHEBI:33019"/>
        <dbReference type="ChEBI" id="CHEBI:37565"/>
        <dbReference type="ChEBI" id="CHEBI:58805"/>
        <dbReference type="EC" id="2.7.7.65"/>
    </reaction>
</comment>
<evidence type="ECO:0000256" key="4">
    <source>
        <dbReference type="ARBA" id="ARBA00022692"/>
    </source>
</evidence>
<evidence type="ECO:0000256" key="8">
    <source>
        <dbReference type="SAM" id="Phobius"/>
    </source>
</evidence>
<comment type="caution">
    <text evidence="10">The sequence shown here is derived from an EMBL/GenBank/DDBJ whole genome shotgun (WGS) entry which is preliminary data.</text>
</comment>
<evidence type="ECO:0000256" key="2">
    <source>
        <dbReference type="ARBA" id="ARBA00012528"/>
    </source>
</evidence>
<dbReference type="Pfam" id="PF02743">
    <property type="entry name" value="dCache_1"/>
    <property type="match status" value="1"/>
</dbReference>
<dbReference type="Proteomes" id="UP000614272">
    <property type="component" value="Unassembled WGS sequence"/>
</dbReference>
<dbReference type="EMBL" id="BMGJ01000009">
    <property type="protein sequence ID" value="GGD67985.1"/>
    <property type="molecule type" value="Genomic_DNA"/>
</dbReference>
<evidence type="ECO:0000259" key="9">
    <source>
        <dbReference type="PROSITE" id="PS50887"/>
    </source>
</evidence>
<keyword evidence="4 8" id="KW-0812">Transmembrane</keyword>
<evidence type="ECO:0000256" key="5">
    <source>
        <dbReference type="ARBA" id="ARBA00022989"/>
    </source>
</evidence>
<gene>
    <name evidence="10" type="ORF">GCM10011357_23860</name>
</gene>
<dbReference type="RefSeq" id="WP_099035128.1">
    <property type="nucleotide sequence ID" value="NZ_BMGJ01000009.1"/>
</dbReference>
<keyword evidence="5 8" id="KW-1133">Transmembrane helix</keyword>
<organism evidence="10 11">
    <name type="scientific">Lacimicrobium alkaliphilum</name>
    <dbReference type="NCBI Taxonomy" id="1526571"/>
    <lineage>
        <taxon>Bacteria</taxon>
        <taxon>Pseudomonadati</taxon>
        <taxon>Pseudomonadota</taxon>
        <taxon>Gammaproteobacteria</taxon>
        <taxon>Alteromonadales</taxon>
        <taxon>Alteromonadaceae</taxon>
        <taxon>Lacimicrobium</taxon>
    </lineage>
</organism>
<evidence type="ECO:0000313" key="10">
    <source>
        <dbReference type="EMBL" id="GGD67985.1"/>
    </source>
</evidence>
<evidence type="ECO:0000313" key="11">
    <source>
        <dbReference type="Proteomes" id="UP000614272"/>
    </source>
</evidence>
<reference evidence="11" key="1">
    <citation type="journal article" date="2019" name="Int. J. Syst. Evol. Microbiol.">
        <title>The Global Catalogue of Microorganisms (GCM) 10K type strain sequencing project: providing services to taxonomists for standard genome sequencing and annotation.</title>
        <authorList>
            <consortium name="The Broad Institute Genomics Platform"/>
            <consortium name="The Broad Institute Genome Sequencing Center for Infectious Disease"/>
            <person name="Wu L."/>
            <person name="Ma J."/>
        </authorList>
    </citation>
    <scope>NUCLEOTIDE SEQUENCE [LARGE SCALE GENOMIC DNA]</scope>
    <source>
        <strain evidence="11">CGMCC 1.12923</strain>
    </source>
</reference>
<dbReference type="CDD" id="cd01949">
    <property type="entry name" value="GGDEF"/>
    <property type="match status" value="1"/>
</dbReference>
<dbReference type="Pfam" id="PF00990">
    <property type="entry name" value="GGDEF"/>
    <property type="match status" value="1"/>
</dbReference>
<dbReference type="Gene3D" id="3.30.450.20">
    <property type="entry name" value="PAS domain"/>
    <property type="match status" value="1"/>
</dbReference>
<evidence type="ECO:0000256" key="3">
    <source>
        <dbReference type="ARBA" id="ARBA00022475"/>
    </source>
</evidence>
<dbReference type="PANTHER" id="PTHR45138">
    <property type="entry name" value="REGULATORY COMPONENTS OF SENSORY TRANSDUCTION SYSTEM"/>
    <property type="match status" value="1"/>
</dbReference>
<protein>
    <recommendedName>
        <fullName evidence="2">diguanylate cyclase</fullName>
        <ecNumber evidence="2">2.7.7.65</ecNumber>
    </recommendedName>
</protein>
<feature type="domain" description="GGDEF" evidence="9">
    <location>
        <begin position="458"/>
        <end position="595"/>
    </location>
</feature>
<evidence type="ECO:0000256" key="6">
    <source>
        <dbReference type="ARBA" id="ARBA00023136"/>
    </source>
</evidence>
<keyword evidence="3" id="KW-1003">Cell membrane</keyword>
<comment type="subcellular location">
    <subcellularLocation>
        <location evidence="1">Cell membrane</location>
        <topology evidence="1">Multi-pass membrane protein</topology>
    </subcellularLocation>
</comment>
<dbReference type="InterPro" id="IPR043128">
    <property type="entry name" value="Rev_trsase/Diguanyl_cyclase"/>
</dbReference>
<dbReference type="Gene3D" id="3.30.70.270">
    <property type="match status" value="1"/>
</dbReference>